<feature type="transmembrane region" description="Helical" evidence="7">
    <location>
        <begin position="100"/>
        <end position="121"/>
    </location>
</feature>
<comment type="caution">
    <text evidence="9">The sequence shown here is derived from an EMBL/GenBank/DDBJ whole genome shotgun (WGS) entry which is preliminary data.</text>
</comment>
<name>A0A5C6TQD5_9SPHN</name>
<evidence type="ECO:0000256" key="1">
    <source>
        <dbReference type="ARBA" id="ARBA00004651"/>
    </source>
</evidence>
<dbReference type="InterPro" id="IPR052218">
    <property type="entry name" value="Preflagellin_Peptidase"/>
</dbReference>
<dbReference type="Pfam" id="PF01478">
    <property type="entry name" value="Peptidase_A24"/>
    <property type="match status" value="1"/>
</dbReference>
<protein>
    <submittedName>
        <fullName evidence="9">Peptidase</fullName>
    </submittedName>
</protein>
<dbReference type="GO" id="GO:0005886">
    <property type="term" value="C:plasma membrane"/>
    <property type="evidence" value="ECO:0007669"/>
    <property type="project" value="UniProtKB-SubCell"/>
</dbReference>
<evidence type="ECO:0000256" key="6">
    <source>
        <dbReference type="RuleBase" id="RU003793"/>
    </source>
</evidence>
<evidence type="ECO:0000256" key="5">
    <source>
        <dbReference type="ARBA" id="ARBA00023136"/>
    </source>
</evidence>
<keyword evidence="5 7" id="KW-0472">Membrane</keyword>
<dbReference type="Proteomes" id="UP000321249">
    <property type="component" value="Unassembled WGS sequence"/>
</dbReference>
<feature type="transmembrane region" description="Helical" evidence="7">
    <location>
        <begin position="29"/>
        <end position="54"/>
    </location>
</feature>
<keyword evidence="3 7" id="KW-0812">Transmembrane</keyword>
<evidence type="ECO:0000259" key="8">
    <source>
        <dbReference type="Pfam" id="PF01478"/>
    </source>
</evidence>
<dbReference type="PRINTS" id="PR00864">
    <property type="entry name" value="PREPILNPTASE"/>
</dbReference>
<gene>
    <name evidence="9" type="ORF">FRZ32_00335</name>
</gene>
<dbReference type="GO" id="GO:0004190">
    <property type="term" value="F:aspartic-type endopeptidase activity"/>
    <property type="evidence" value="ECO:0007669"/>
    <property type="project" value="InterPro"/>
</dbReference>
<evidence type="ECO:0000256" key="7">
    <source>
        <dbReference type="SAM" id="Phobius"/>
    </source>
</evidence>
<dbReference type="EMBL" id="VOQQ01000001">
    <property type="protein sequence ID" value="TXC62231.1"/>
    <property type="molecule type" value="Genomic_DNA"/>
</dbReference>
<dbReference type="Gene3D" id="1.20.120.1220">
    <property type="match status" value="1"/>
</dbReference>
<dbReference type="InterPro" id="IPR014032">
    <property type="entry name" value="Peptidase_A24A_bac"/>
</dbReference>
<keyword evidence="10" id="KW-1185">Reference proteome</keyword>
<reference evidence="9 10" key="1">
    <citation type="journal article" date="2015" name="J. Microbiol.">
        <title>Sphingosinicella ginsenosidimutans sp. nov., with ginsenoside converting activity.</title>
        <authorList>
            <person name="Kim J.K."/>
            <person name="Kang M.S."/>
            <person name="Park S.C."/>
            <person name="Kim K.M."/>
            <person name="Choi K."/>
            <person name="Yoon M.H."/>
            <person name="Im W.T."/>
        </authorList>
    </citation>
    <scope>NUCLEOTIDE SEQUENCE [LARGE SCALE GENOMIC DNA]</scope>
    <source>
        <strain evidence="9 10">BS-11</strain>
    </source>
</reference>
<feature type="transmembrane region" description="Helical" evidence="7">
    <location>
        <begin position="61"/>
        <end position="80"/>
    </location>
</feature>
<organism evidence="9 10">
    <name type="scientific">Allosphingosinicella ginsenosidimutans</name>
    <dbReference type="NCBI Taxonomy" id="1176539"/>
    <lineage>
        <taxon>Bacteria</taxon>
        <taxon>Pseudomonadati</taxon>
        <taxon>Pseudomonadota</taxon>
        <taxon>Alphaproteobacteria</taxon>
        <taxon>Sphingomonadales</taxon>
        <taxon>Sphingomonadaceae</taxon>
        <taxon>Allosphingosinicella</taxon>
    </lineage>
</organism>
<feature type="transmembrane region" description="Helical" evidence="7">
    <location>
        <begin position="133"/>
        <end position="153"/>
    </location>
</feature>
<evidence type="ECO:0000256" key="2">
    <source>
        <dbReference type="ARBA" id="ARBA00022475"/>
    </source>
</evidence>
<dbReference type="PANTHER" id="PTHR36506">
    <property type="entry name" value="PREFLAGELLIN PEPTIDASE"/>
    <property type="match status" value="1"/>
</dbReference>
<comment type="similarity">
    <text evidence="6">Belongs to the peptidase A24 family.</text>
</comment>
<dbReference type="AlphaFoldDB" id="A0A5C6TQD5"/>
<evidence type="ECO:0000256" key="3">
    <source>
        <dbReference type="ARBA" id="ARBA00022692"/>
    </source>
</evidence>
<evidence type="ECO:0000313" key="10">
    <source>
        <dbReference type="Proteomes" id="UP000321249"/>
    </source>
</evidence>
<dbReference type="OrthoDB" id="5329005at2"/>
<keyword evidence="4 7" id="KW-1133">Transmembrane helix</keyword>
<dbReference type="RefSeq" id="WP_147041619.1">
    <property type="nucleotide sequence ID" value="NZ_BAABIR010000001.1"/>
</dbReference>
<dbReference type="InterPro" id="IPR000045">
    <property type="entry name" value="Prepilin_IV_endopep_pep"/>
</dbReference>
<comment type="subcellular location">
    <subcellularLocation>
        <location evidence="1">Cell membrane</location>
        <topology evidence="1">Multi-pass membrane protein</topology>
    </subcellularLocation>
</comment>
<evidence type="ECO:0000313" key="9">
    <source>
        <dbReference type="EMBL" id="TXC62231.1"/>
    </source>
</evidence>
<dbReference type="PANTHER" id="PTHR36506:SF1">
    <property type="entry name" value="PREFLAGELLIN PEPTIDASE"/>
    <property type="match status" value="1"/>
</dbReference>
<sequence length="156" mass="16576">MSAGLSTFLLMLLAALLLACCWFDWRSRIIPNGLNAAIALLAIPFWWAAGLALWPDIALQIGLAVAVFAIFALAFAIGAMGGGDVKLLGALALWLPWQALLAMLVIMSIAGGVLTLGFVVAGRIAGRTERPEIPYGLAIAFGGLWVLSERFLYQFG</sequence>
<accession>A0A5C6TQD5</accession>
<evidence type="ECO:0000256" key="4">
    <source>
        <dbReference type="ARBA" id="ARBA00022989"/>
    </source>
</evidence>
<keyword evidence="2" id="KW-1003">Cell membrane</keyword>
<proteinExistence type="inferred from homology"/>
<feature type="domain" description="Prepilin type IV endopeptidase peptidase" evidence="8">
    <location>
        <begin position="11"/>
        <end position="116"/>
    </location>
</feature>